<dbReference type="Gene3D" id="3.40.50.300">
    <property type="entry name" value="P-loop containing nucleotide triphosphate hydrolases"/>
    <property type="match status" value="2"/>
</dbReference>
<dbReference type="NCBIfam" id="NF007739">
    <property type="entry name" value="PRK10419.1"/>
    <property type="match status" value="2"/>
</dbReference>
<feature type="region of interest" description="Disordered" evidence="8">
    <location>
        <begin position="620"/>
        <end position="642"/>
    </location>
</feature>
<organism evidence="10 11">
    <name type="scientific">Wenjunlia tyrosinilytica</name>
    <dbReference type="NCBI Taxonomy" id="1544741"/>
    <lineage>
        <taxon>Bacteria</taxon>
        <taxon>Bacillati</taxon>
        <taxon>Actinomycetota</taxon>
        <taxon>Actinomycetes</taxon>
        <taxon>Kitasatosporales</taxon>
        <taxon>Streptomycetaceae</taxon>
        <taxon>Wenjunlia</taxon>
    </lineage>
</organism>
<comment type="similarity">
    <text evidence="2">Belongs to the ABC transporter superfamily.</text>
</comment>
<dbReference type="GO" id="GO:0005886">
    <property type="term" value="C:plasma membrane"/>
    <property type="evidence" value="ECO:0007669"/>
    <property type="project" value="UniProtKB-SubCell"/>
</dbReference>
<dbReference type="CDD" id="cd03257">
    <property type="entry name" value="ABC_NikE_OppD_transporters"/>
    <property type="match status" value="2"/>
</dbReference>
<keyword evidence="3" id="KW-0813">Transport</keyword>
<comment type="subcellular location">
    <subcellularLocation>
        <location evidence="1">Cell membrane</location>
        <topology evidence="1">Peripheral membrane protein</topology>
    </subcellularLocation>
</comment>
<dbReference type="EMBL" id="BMMS01000032">
    <property type="protein sequence ID" value="GGO97220.1"/>
    <property type="molecule type" value="Genomic_DNA"/>
</dbReference>
<evidence type="ECO:0000256" key="1">
    <source>
        <dbReference type="ARBA" id="ARBA00004202"/>
    </source>
</evidence>
<dbReference type="Pfam" id="PF08352">
    <property type="entry name" value="oligo_HPY"/>
    <property type="match status" value="2"/>
</dbReference>
<dbReference type="InterPro" id="IPR027417">
    <property type="entry name" value="P-loop_NTPase"/>
</dbReference>
<evidence type="ECO:0000256" key="3">
    <source>
        <dbReference type="ARBA" id="ARBA00022448"/>
    </source>
</evidence>
<dbReference type="FunFam" id="3.40.50.300:FF:000016">
    <property type="entry name" value="Oligopeptide ABC transporter ATP-binding component"/>
    <property type="match status" value="1"/>
</dbReference>
<dbReference type="InterPro" id="IPR017871">
    <property type="entry name" value="ABC_transporter-like_CS"/>
</dbReference>
<evidence type="ECO:0000259" key="9">
    <source>
        <dbReference type="PROSITE" id="PS50893"/>
    </source>
</evidence>
<evidence type="ECO:0000256" key="7">
    <source>
        <dbReference type="ARBA" id="ARBA00023136"/>
    </source>
</evidence>
<dbReference type="PANTHER" id="PTHR43297:SF2">
    <property type="entry name" value="DIPEPTIDE TRANSPORT ATP-BINDING PROTEIN DPPD"/>
    <property type="match status" value="1"/>
</dbReference>
<dbReference type="SUPFAM" id="SSF52540">
    <property type="entry name" value="P-loop containing nucleoside triphosphate hydrolases"/>
    <property type="match status" value="2"/>
</dbReference>
<dbReference type="PROSITE" id="PS50893">
    <property type="entry name" value="ABC_TRANSPORTER_2"/>
    <property type="match status" value="2"/>
</dbReference>
<dbReference type="GO" id="GO:0005524">
    <property type="term" value="F:ATP binding"/>
    <property type="evidence" value="ECO:0007669"/>
    <property type="project" value="UniProtKB-KW"/>
</dbReference>
<feature type="region of interest" description="Disordered" evidence="8">
    <location>
        <begin position="1"/>
        <end position="25"/>
    </location>
</feature>
<evidence type="ECO:0000256" key="6">
    <source>
        <dbReference type="ARBA" id="ARBA00022840"/>
    </source>
</evidence>
<keyword evidence="7" id="KW-0472">Membrane</keyword>
<proteinExistence type="inferred from homology"/>
<keyword evidence="5" id="KW-0547">Nucleotide-binding</keyword>
<dbReference type="NCBIfam" id="TIGR01727">
    <property type="entry name" value="oligo_HPY"/>
    <property type="match status" value="1"/>
</dbReference>
<sequence>MKASSAHQSGTAALTTRSDPGSSGAPLLSVKGLRVATQDGRTLVDGVDLQVAEGESLAIVGESGSGKSLTVRSVIGLLAGGLSASGSIRYRGKELLGAKEKELARLRGGGISMVFQDPFTMLHPMRRCADIITETLRDDRGRHLRREVRRAQARTRLAEVGIKDEHVLNQYPFELSGGMRQRVAIAAALARDPSLLIADEPSTALDATTQREVLDLLQRLQQARGMALVLITHDLRVAFSVCGRVNVLYAGSIAEVGSAQDVATTPLHPYTRGLLRSEPPLDRKVTDLVGIPGSVPSPDSVAGRCPFSTRCTWATDRCRSRRPELKAAGSGRWVACHHHGDLGSHLADMPADIEESVPAPSPDATAVLLKATDLHVTYDAPRGRKGRAVHALKGVDLSICAGESVGIVGESGSGKTTLGRSIVGLVHPTGGSLTLGGIDATSYTRLPRTQRAELRRAAQIVFQDPYSSLNPVRTIGATLGEALGVRLGRKARPHEIEALLERVRLPASYCQRRPAMLSGGERQRVAIGRAIALEPQLLICDEPVSALDVSVQAQILTLLREIRSELGLALLFITHDLAVVRQITDRIYVMYRGEVVESGPTADVLGHTRHAYTQRLVRSVPGAATTTPSGGTRPSREAGEQD</sequence>
<dbReference type="GO" id="GO:0015833">
    <property type="term" value="P:peptide transport"/>
    <property type="evidence" value="ECO:0007669"/>
    <property type="project" value="InterPro"/>
</dbReference>
<feature type="domain" description="ABC transporter" evidence="9">
    <location>
        <begin position="369"/>
        <end position="617"/>
    </location>
</feature>
<dbReference type="NCBIfam" id="NF008453">
    <property type="entry name" value="PRK11308.1"/>
    <property type="match status" value="2"/>
</dbReference>
<gene>
    <name evidence="10" type="ORF">GCM10012280_58520</name>
</gene>
<protein>
    <submittedName>
        <fullName evidence="10">ABC transporter ATP-binding protein</fullName>
    </submittedName>
</protein>
<evidence type="ECO:0000256" key="8">
    <source>
        <dbReference type="SAM" id="MobiDB-lite"/>
    </source>
</evidence>
<keyword evidence="6 10" id="KW-0067">ATP-binding</keyword>
<feature type="compositionally biased region" description="Low complexity" evidence="8">
    <location>
        <begin position="621"/>
        <end position="633"/>
    </location>
</feature>
<dbReference type="InterPro" id="IPR050388">
    <property type="entry name" value="ABC_Ni/Peptide_Import"/>
</dbReference>
<evidence type="ECO:0000256" key="4">
    <source>
        <dbReference type="ARBA" id="ARBA00022475"/>
    </source>
</evidence>
<evidence type="ECO:0000256" key="2">
    <source>
        <dbReference type="ARBA" id="ARBA00005417"/>
    </source>
</evidence>
<feature type="compositionally biased region" description="Polar residues" evidence="8">
    <location>
        <begin position="1"/>
        <end position="21"/>
    </location>
</feature>
<dbReference type="InterPro" id="IPR013563">
    <property type="entry name" value="Oligopep_ABC_C"/>
</dbReference>
<dbReference type="SMART" id="SM00382">
    <property type="entry name" value="AAA"/>
    <property type="match status" value="2"/>
</dbReference>
<dbReference type="RefSeq" id="WP_189134831.1">
    <property type="nucleotide sequence ID" value="NZ_BMMS01000032.1"/>
</dbReference>
<dbReference type="GO" id="GO:0016887">
    <property type="term" value="F:ATP hydrolysis activity"/>
    <property type="evidence" value="ECO:0007669"/>
    <property type="project" value="InterPro"/>
</dbReference>
<keyword evidence="4" id="KW-1003">Cell membrane</keyword>
<comment type="caution">
    <text evidence="10">The sequence shown here is derived from an EMBL/GenBank/DDBJ whole genome shotgun (WGS) entry which is preliminary data.</text>
</comment>
<name>A0A918E1U1_9ACTN</name>
<dbReference type="InterPro" id="IPR003439">
    <property type="entry name" value="ABC_transporter-like_ATP-bd"/>
</dbReference>
<keyword evidence="11" id="KW-1185">Reference proteome</keyword>
<dbReference type="InterPro" id="IPR003593">
    <property type="entry name" value="AAA+_ATPase"/>
</dbReference>
<feature type="domain" description="ABC transporter" evidence="9">
    <location>
        <begin position="28"/>
        <end position="275"/>
    </location>
</feature>
<evidence type="ECO:0000256" key="5">
    <source>
        <dbReference type="ARBA" id="ARBA00022741"/>
    </source>
</evidence>
<dbReference type="PANTHER" id="PTHR43297">
    <property type="entry name" value="OLIGOPEPTIDE TRANSPORT ATP-BINDING PROTEIN APPD"/>
    <property type="match status" value="1"/>
</dbReference>
<dbReference type="AlphaFoldDB" id="A0A918E1U1"/>
<evidence type="ECO:0000313" key="10">
    <source>
        <dbReference type="EMBL" id="GGO97220.1"/>
    </source>
</evidence>
<dbReference type="PROSITE" id="PS00211">
    <property type="entry name" value="ABC_TRANSPORTER_1"/>
    <property type="match status" value="2"/>
</dbReference>
<reference evidence="10" key="1">
    <citation type="journal article" date="2014" name="Int. J. Syst. Evol. Microbiol.">
        <title>Complete genome sequence of Corynebacterium casei LMG S-19264T (=DSM 44701T), isolated from a smear-ripened cheese.</title>
        <authorList>
            <consortium name="US DOE Joint Genome Institute (JGI-PGF)"/>
            <person name="Walter F."/>
            <person name="Albersmeier A."/>
            <person name="Kalinowski J."/>
            <person name="Ruckert C."/>
        </authorList>
    </citation>
    <scope>NUCLEOTIDE SEQUENCE</scope>
    <source>
        <strain evidence="10">CGMCC 4.7201</strain>
    </source>
</reference>
<reference evidence="10" key="2">
    <citation type="submission" date="2020-09" db="EMBL/GenBank/DDBJ databases">
        <authorList>
            <person name="Sun Q."/>
            <person name="Zhou Y."/>
        </authorList>
    </citation>
    <scope>NUCLEOTIDE SEQUENCE</scope>
    <source>
        <strain evidence="10">CGMCC 4.7201</strain>
    </source>
</reference>
<accession>A0A918E1U1</accession>
<evidence type="ECO:0000313" key="11">
    <source>
        <dbReference type="Proteomes" id="UP000641932"/>
    </source>
</evidence>
<dbReference type="Proteomes" id="UP000641932">
    <property type="component" value="Unassembled WGS sequence"/>
</dbReference>
<dbReference type="Pfam" id="PF00005">
    <property type="entry name" value="ABC_tran"/>
    <property type="match status" value="2"/>
</dbReference>